<evidence type="ECO:0000259" key="7">
    <source>
        <dbReference type="PROSITE" id="PS50850"/>
    </source>
</evidence>
<dbReference type="GO" id="GO:0061513">
    <property type="term" value="F:glucose 6-phosphate:phosphate antiporter activity"/>
    <property type="evidence" value="ECO:0007669"/>
    <property type="project" value="TreeGrafter"/>
</dbReference>
<feature type="transmembrane region" description="Helical" evidence="6">
    <location>
        <begin position="83"/>
        <end position="101"/>
    </location>
</feature>
<dbReference type="CDD" id="cd17343">
    <property type="entry name" value="MFS_SLC37A4"/>
    <property type="match status" value="1"/>
</dbReference>
<evidence type="ECO:0000313" key="8">
    <source>
        <dbReference type="EMBL" id="JAL56629.1"/>
    </source>
</evidence>
<dbReference type="Proteomes" id="UP000076858">
    <property type="component" value="Unassembled WGS sequence"/>
</dbReference>
<feature type="transmembrane region" description="Helical" evidence="6">
    <location>
        <begin position="402"/>
        <end position="422"/>
    </location>
</feature>
<proteinExistence type="inferred from homology"/>
<evidence type="ECO:0000313" key="10">
    <source>
        <dbReference type="Proteomes" id="UP000076858"/>
    </source>
</evidence>
<dbReference type="InterPro" id="IPR000849">
    <property type="entry name" value="Sugar_P_transporter"/>
</dbReference>
<feature type="transmembrane region" description="Helical" evidence="6">
    <location>
        <begin position="312"/>
        <end position="331"/>
    </location>
</feature>
<accession>A0A0P5S8Y4</accession>
<dbReference type="GO" id="GO:0035435">
    <property type="term" value="P:phosphate ion transmembrane transport"/>
    <property type="evidence" value="ECO:0007669"/>
    <property type="project" value="TreeGrafter"/>
</dbReference>
<reference evidence="8" key="1">
    <citation type="submission" date="2015-10" db="EMBL/GenBank/DDBJ databases">
        <title>EvidentialGene: Evidence-directed Construction of Complete mRNA Transcriptomes without Genomes.</title>
        <authorList>
            <person name="Gilbert D.G."/>
        </authorList>
    </citation>
    <scope>NUCLEOTIDE SEQUENCE</scope>
</reference>
<evidence type="ECO:0000256" key="1">
    <source>
        <dbReference type="ARBA" id="ARBA00004127"/>
    </source>
</evidence>
<feature type="transmembrane region" description="Helical" evidence="6">
    <location>
        <begin position="337"/>
        <end position="360"/>
    </location>
</feature>
<feature type="transmembrane region" description="Helical" evidence="6">
    <location>
        <begin position="228"/>
        <end position="247"/>
    </location>
</feature>
<dbReference type="PANTHER" id="PTHR43826:SF3">
    <property type="entry name" value="GLUCOSE-6-PHOSPHATE EXCHANGER SLC37A4"/>
    <property type="match status" value="1"/>
</dbReference>
<dbReference type="EMBL" id="GDIQ01095097">
    <property type="protein sequence ID" value="JAL56629.1"/>
    <property type="molecule type" value="Transcribed_RNA"/>
</dbReference>
<organism evidence="8">
    <name type="scientific">Daphnia magna</name>
    <dbReference type="NCBI Taxonomy" id="35525"/>
    <lineage>
        <taxon>Eukaryota</taxon>
        <taxon>Metazoa</taxon>
        <taxon>Ecdysozoa</taxon>
        <taxon>Arthropoda</taxon>
        <taxon>Crustacea</taxon>
        <taxon>Branchiopoda</taxon>
        <taxon>Diplostraca</taxon>
        <taxon>Cladocera</taxon>
        <taxon>Anomopoda</taxon>
        <taxon>Daphniidae</taxon>
        <taxon>Daphnia</taxon>
    </lineage>
</organism>
<sequence length="437" mass="46925">MSRDATSTSGFWRTQLTTFAVLFAGYASYTYNRKSVSFALPNLMKNGLLDKSAAGTISSSQNTAYAISKFLGGVLSDKISAKWLFFSGLVLSGGATVLFSTSSSLTMFAALWFLNGFAQGAGWPACAKLLKKWFSPEQFGTFWSALSASSNVSGSLCPFLATWVIEHFDWRASLVVSGGVTLTSAICVALMLRDSPIEAGFNKDFTQEATKKKTDGKSTANQLTWRDLIHSPFLWLVSAVYLVVFAAKTSVTEWGQMYLIEDLGHSAFTGSGFISAVETGGFFGGIAAGYVTDWLKKKWGKKTAGNPRMFAAIWFMAGVAGFLFVLTTFVTTHTSQFFLTVIGFGLGACLYACIAIYGIVASESYPSHLSGTAHAVVALAANVGAILSGLPCSYVAQLYNWRAIFIVLEVLAAAAALFLIVFRKVTPGLPEDKPKSQ</sequence>
<keyword evidence="3 6" id="KW-0812">Transmembrane</keyword>
<dbReference type="GO" id="GO:0005789">
    <property type="term" value="C:endoplasmic reticulum membrane"/>
    <property type="evidence" value="ECO:0007669"/>
    <property type="project" value="TreeGrafter"/>
</dbReference>
<dbReference type="InterPro" id="IPR020846">
    <property type="entry name" value="MFS_dom"/>
</dbReference>
<dbReference type="PROSITE" id="PS50850">
    <property type="entry name" value="MFS"/>
    <property type="match status" value="1"/>
</dbReference>
<evidence type="ECO:0000256" key="4">
    <source>
        <dbReference type="ARBA" id="ARBA00022989"/>
    </source>
</evidence>
<gene>
    <name evidence="9" type="ORF">APZ42_030788</name>
</gene>
<dbReference type="AlphaFoldDB" id="A0A0P5S8Y4"/>
<dbReference type="PIRSF" id="PIRSF002808">
    <property type="entry name" value="Hexose_phosphate_transp"/>
    <property type="match status" value="1"/>
</dbReference>
<evidence type="ECO:0000256" key="5">
    <source>
        <dbReference type="ARBA" id="ARBA00023136"/>
    </source>
</evidence>
<feature type="transmembrane region" description="Helical" evidence="6">
    <location>
        <begin position="12"/>
        <end position="31"/>
    </location>
</feature>
<feature type="transmembrane region" description="Helical" evidence="6">
    <location>
        <begin position="372"/>
        <end position="396"/>
    </location>
</feature>
<keyword evidence="5 6" id="KW-0472">Membrane</keyword>
<evidence type="ECO:0000256" key="6">
    <source>
        <dbReference type="SAM" id="Phobius"/>
    </source>
</evidence>
<dbReference type="InterPro" id="IPR036259">
    <property type="entry name" value="MFS_trans_sf"/>
</dbReference>
<feature type="transmembrane region" description="Helical" evidence="6">
    <location>
        <begin position="267"/>
        <end position="291"/>
    </location>
</feature>
<dbReference type="OrthoDB" id="3639251at2759"/>
<dbReference type="EMBL" id="LRGB01002860">
    <property type="protein sequence ID" value="KZS05855.1"/>
    <property type="molecule type" value="Genomic_DNA"/>
</dbReference>
<keyword evidence="10" id="KW-1185">Reference proteome</keyword>
<evidence type="ECO:0000313" key="9">
    <source>
        <dbReference type="EMBL" id="KZS05855.1"/>
    </source>
</evidence>
<comment type="subcellular location">
    <subcellularLocation>
        <location evidence="1">Endomembrane system</location>
        <topology evidence="1">Multi-pass membrane protein</topology>
    </subcellularLocation>
</comment>
<feature type="transmembrane region" description="Helical" evidence="6">
    <location>
        <begin position="171"/>
        <end position="192"/>
    </location>
</feature>
<dbReference type="InterPro" id="IPR051337">
    <property type="entry name" value="OPA_Antiporter"/>
</dbReference>
<feature type="domain" description="Major facilitator superfamily (MFS) profile" evidence="7">
    <location>
        <begin position="18"/>
        <end position="427"/>
    </location>
</feature>
<reference evidence="9 10" key="2">
    <citation type="submission" date="2016-03" db="EMBL/GenBank/DDBJ databases">
        <title>EvidentialGene: Evidence-directed Construction of Genes on Genomes.</title>
        <authorList>
            <person name="Gilbert D.G."/>
            <person name="Choi J.-H."/>
            <person name="Mockaitis K."/>
            <person name="Colbourne J."/>
            <person name="Pfrender M."/>
        </authorList>
    </citation>
    <scope>NUCLEOTIDE SEQUENCE [LARGE SCALE GENOMIC DNA]</scope>
    <source>
        <strain evidence="9 10">Xinb3</strain>
        <tissue evidence="9">Complete organism</tissue>
    </source>
</reference>
<protein>
    <submittedName>
        <fullName evidence="8">Glucose-6-phosphate translocase</fullName>
    </submittedName>
</protein>
<evidence type="ECO:0000256" key="2">
    <source>
        <dbReference type="ARBA" id="ARBA00009598"/>
    </source>
</evidence>
<dbReference type="PANTHER" id="PTHR43826">
    <property type="entry name" value="GLUCOSE-6-PHOSPHATE EXCHANGER SLC37A4"/>
    <property type="match status" value="1"/>
</dbReference>
<dbReference type="STRING" id="35525.A0A0P5S8Y4"/>
<name>A0A0P5S8Y4_9CRUS</name>
<dbReference type="InterPro" id="IPR011701">
    <property type="entry name" value="MFS"/>
</dbReference>
<keyword evidence="4 6" id="KW-1133">Transmembrane helix</keyword>
<evidence type="ECO:0000256" key="3">
    <source>
        <dbReference type="ARBA" id="ARBA00022692"/>
    </source>
</evidence>
<dbReference type="Pfam" id="PF07690">
    <property type="entry name" value="MFS_1"/>
    <property type="match status" value="1"/>
</dbReference>
<dbReference type="Gene3D" id="1.20.1250.20">
    <property type="entry name" value="MFS general substrate transporter like domains"/>
    <property type="match status" value="2"/>
</dbReference>
<feature type="transmembrane region" description="Helical" evidence="6">
    <location>
        <begin position="142"/>
        <end position="165"/>
    </location>
</feature>
<comment type="similarity">
    <text evidence="2">Belongs to the major facilitator superfamily. Organophosphate:Pi antiporter (OPA) (TC 2.A.1.4) family.</text>
</comment>
<dbReference type="SUPFAM" id="SSF103473">
    <property type="entry name" value="MFS general substrate transporter"/>
    <property type="match status" value="1"/>
</dbReference>